<evidence type="ECO:0000259" key="7">
    <source>
        <dbReference type="PROSITE" id="PS50011"/>
    </source>
</evidence>
<dbReference type="PROSITE" id="PS50011">
    <property type="entry name" value="PROTEIN_KINASE_DOM"/>
    <property type="match status" value="1"/>
</dbReference>
<feature type="binding site" evidence="4">
    <location>
        <position position="70"/>
    </location>
    <ligand>
        <name>ATP</name>
        <dbReference type="ChEBI" id="CHEBI:30616"/>
    </ligand>
</feature>
<evidence type="ECO:0000256" key="4">
    <source>
        <dbReference type="PROSITE-ProRule" id="PRU10141"/>
    </source>
</evidence>
<feature type="domain" description="Protein kinase" evidence="7">
    <location>
        <begin position="41"/>
        <end position="308"/>
    </location>
</feature>
<evidence type="ECO:0000256" key="1">
    <source>
        <dbReference type="ARBA" id="ARBA00012513"/>
    </source>
</evidence>
<keyword evidence="5" id="KW-0723">Serine/threonine-protein kinase</keyword>
<dbReference type="InterPro" id="IPR050235">
    <property type="entry name" value="CK1_Ser-Thr_kinase"/>
</dbReference>
<proteinExistence type="inferred from homology"/>
<evidence type="ECO:0000313" key="9">
    <source>
        <dbReference type="Proteomes" id="UP000027222"/>
    </source>
</evidence>
<dbReference type="OrthoDB" id="5579860at2759"/>
<evidence type="ECO:0000256" key="5">
    <source>
        <dbReference type="RuleBase" id="RU000304"/>
    </source>
</evidence>
<dbReference type="STRING" id="685588.A0A067SJG6"/>
<dbReference type="SMART" id="SM00220">
    <property type="entry name" value="S_TKc"/>
    <property type="match status" value="1"/>
</dbReference>
<keyword evidence="5" id="KW-0808">Transferase</keyword>
<keyword evidence="9" id="KW-1185">Reference proteome</keyword>
<evidence type="ECO:0000256" key="2">
    <source>
        <dbReference type="ARBA" id="ARBA00022741"/>
    </source>
</evidence>
<dbReference type="InterPro" id="IPR017441">
    <property type="entry name" value="Protein_kinase_ATP_BS"/>
</dbReference>
<dbReference type="PROSITE" id="PS00107">
    <property type="entry name" value="PROTEIN_KINASE_ATP"/>
    <property type="match status" value="1"/>
</dbReference>
<reference evidence="9" key="1">
    <citation type="journal article" date="2014" name="Proc. Natl. Acad. Sci. U.S.A.">
        <title>Extensive sampling of basidiomycete genomes demonstrates inadequacy of the white-rot/brown-rot paradigm for wood decay fungi.</title>
        <authorList>
            <person name="Riley R."/>
            <person name="Salamov A.A."/>
            <person name="Brown D.W."/>
            <person name="Nagy L.G."/>
            <person name="Floudas D."/>
            <person name="Held B.W."/>
            <person name="Levasseur A."/>
            <person name="Lombard V."/>
            <person name="Morin E."/>
            <person name="Otillar R."/>
            <person name="Lindquist E.A."/>
            <person name="Sun H."/>
            <person name="LaButti K.M."/>
            <person name="Schmutz J."/>
            <person name="Jabbour D."/>
            <person name="Luo H."/>
            <person name="Baker S.E."/>
            <person name="Pisabarro A.G."/>
            <person name="Walton J.D."/>
            <person name="Blanchette R.A."/>
            <person name="Henrissat B."/>
            <person name="Martin F."/>
            <person name="Cullen D."/>
            <person name="Hibbett D.S."/>
            <person name="Grigoriev I.V."/>
        </authorList>
    </citation>
    <scope>NUCLEOTIDE SEQUENCE [LARGE SCALE GENOMIC DNA]</scope>
    <source>
        <strain evidence="9">CBS 339.88</strain>
    </source>
</reference>
<dbReference type="SUPFAM" id="SSF56112">
    <property type="entry name" value="Protein kinase-like (PK-like)"/>
    <property type="match status" value="1"/>
</dbReference>
<evidence type="ECO:0000313" key="8">
    <source>
        <dbReference type="EMBL" id="KDR71090.1"/>
    </source>
</evidence>
<keyword evidence="5" id="KW-0418">Kinase</keyword>
<feature type="compositionally biased region" description="Acidic residues" evidence="6">
    <location>
        <begin position="339"/>
        <end position="357"/>
    </location>
</feature>
<dbReference type="Gene3D" id="1.10.510.10">
    <property type="entry name" value="Transferase(Phosphotransferase) domain 1"/>
    <property type="match status" value="1"/>
</dbReference>
<organism evidence="8 9">
    <name type="scientific">Galerina marginata (strain CBS 339.88)</name>
    <dbReference type="NCBI Taxonomy" id="685588"/>
    <lineage>
        <taxon>Eukaryota</taxon>
        <taxon>Fungi</taxon>
        <taxon>Dikarya</taxon>
        <taxon>Basidiomycota</taxon>
        <taxon>Agaricomycotina</taxon>
        <taxon>Agaricomycetes</taxon>
        <taxon>Agaricomycetidae</taxon>
        <taxon>Agaricales</taxon>
        <taxon>Agaricineae</taxon>
        <taxon>Strophariaceae</taxon>
        <taxon>Galerina</taxon>
    </lineage>
</organism>
<dbReference type="GO" id="GO:0004674">
    <property type="term" value="F:protein serine/threonine kinase activity"/>
    <property type="evidence" value="ECO:0007669"/>
    <property type="project" value="UniProtKB-KW"/>
</dbReference>
<dbReference type="PANTHER" id="PTHR11909">
    <property type="entry name" value="CASEIN KINASE-RELATED"/>
    <property type="match status" value="1"/>
</dbReference>
<dbReference type="InterPro" id="IPR000719">
    <property type="entry name" value="Prot_kinase_dom"/>
</dbReference>
<keyword evidence="2 4" id="KW-0547">Nucleotide-binding</keyword>
<keyword evidence="3 4" id="KW-0067">ATP-binding</keyword>
<dbReference type="PROSITE" id="PS00108">
    <property type="entry name" value="PROTEIN_KINASE_ST"/>
    <property type="match status" value="1"/>
</dbReference>
<dbReference type="InterPro" id="IPR011009">
    <property type="entry name" value="Kinase-like_dom_sf"/>
</dbReference>
<dbReference type="AlphaFoldDB" id="A0A067SJG6"/>
<accession>A0A067SJG6</accession>
<dbReference type="HOGENOM" id="CLU_019279_2_0_1"/>
<evidence type="ECO:0000256" key="3">
    <source>
        <dbReference type="ARBA" id="ARBA00022840"/>
    </source>
</evidence>
<dbReference type="EMBL" id="KL142394">
    <property type="protein sequence ID" value="KDR71090.1"/>
    <property type="molecule type" value="Genomic_DNA"/>
</dbReference>
<dbReference type="InterPro" id="IPR008271">
    <property type="entry name" value="Ser/Thr_kinase_AS"/>
</dbReference>
<sequence length="374" mass="41605">MEPSILAFNGIPTATPDYILDEVNITAVTGRTVLKYKLPTPRYKAMLGSGSFAHVYKVTEEGSGKIVALKKSRASKKLKRTLLQHEIRVLQLLKGHDAIPVVYGHGHLEHFEYMSLELLGPSIAEQLTEGAAIPQKTVIRVVDQTLSALQHIHSFGIVHRDIKPENLLCTLDDLSRIKIIDFGISRPVSSGQPSKYDPLKECRQIAGSLYWASLNSHNGIDLSPRDDVESLSLIALFLLRGSLPWKPRPRLESQVRSQEVVRLTKLACPGPFLSTGLPDEFGDLLTHSRSLEFDRLPDYVESRRSLVILAEKLGLGNTSNDEPLDWTACYPGLAPLVVDEPEVSTPDEEEDEDDTADDWGKNSYYGTDISLWDN</sequence>
<name>A0A067SJG6_GALM3</name>
<evidence type="ECO:0000256" key="6">
    <source>
        <dbReference type="SAM" id="MobiDB-lite"/>
    </source>
</evidence>
<gene>
    <name evidence="8" type="ORF">GALMADRAFT_102820</name>
</gene>
<dbReference type="GO" id="GO:0005524">
    <property type="term" value="F:ATP binding"/>
    <property type="evidence" value="ECO:0007669"/>
    <property type="project" value="UniProtKB-UniRule"/>
</dbReference>
<dbReference type="Proteomes" id="UP000027222">
    <property type="component" value="Unassembled WGS sequence"/>
</dbReference>
<dbReference type="Pfam" id="PF00069">
    <property type="entry name" value="Pkinase"/>
    <property type="match status" value="1"/>
</dbReference>
<dbReference type="EC" id="2.7.11.1" evidence="1"/>
<comment type="similarity">
    <text evidence="5">Belongs to the protein kinase superfamily.</text>
</comment>
<protein>
    <recommendedName>
        <fullName evidence="1">non-specific serine/threonine protein kinase</fullName>
        <ecNumber evidence="1">2.7.11.1</ecNumber>
    </recommendedName>
</protein>
<feature type="region of interest" description="Disordered" evidence="6">
    <location>
        <begin position="339"/>
        <end position="374"/>
    </location>
</feature>